<feature type="chain" id="PRO_5035307079" description="Cullin N-terminal domain-containing protein" evidence="2">
    <location>
        <begin position="29"/>
        <end position="244"/>
    </location>
</feature>
<feature type="signal peptide" evidence="2">
    <location>
        <begin position="1"/>
        <end position="28"/>
    </location>
</feature>
<organism evidence="4 5">
    <name type="scientific">Allacma fusca</name>
    <dbReference type="NCBI Taxonomy" id="39272"/>
    <lineage>
        <taxon>Eukaryota</taxon>
        <taxon>Metazoa</taxon>
        <taxon>Ecdysozoa</taxon>
        <taxon>Arthropoda</taxon>
        <taxon>Hexapoda</taxon>
        <taxon>Collembola</taxon>
        <taxon>Symphypleona</taxon>
        <taxon>Sminthuridae</taxon>
        <taxon>Allacma</taxon>
    </lineage>
</organism>
<evidence type="ECO:0000259" key="3">
    <source>
        <dbReference type="Pfam" id="PF00888"/>
    </source>
</evidence>
<dbReference type="OrthoDB" id="10004225at2759"/>
<accession>A0A8J2P7M5</accession>
<reference evidence="4" key="1">
    <citation type="submission" date="2021-06" db="EMBL/GenBank/DDBJ databases">
        <authorList>
            <person name="Hodson N. C."/>
            <person name="Mongue J. A."/>
            <person name="Jaron S. K."/>
        </authorList>
    </citation>
    <scope>NUCLEOTIDE SEQUENCE</scope>
</reference>
<gene>
    <name evidence="4" type="ORF">AFUS01_LOCUS23304</name>
</gene>
<keyword evidence="5" id="KW-1185">Reference proteome</keyword>
<feature type="compositionally biased region" description="Basic and acidic residues" evidence="1">
    <location>
        <begin position="73"/>
        <end position="83"/>
    </location>
</feature>
<feature type="region of interest" description="Disordered" evidence="1">
    <location>
        <begin position="44"/>
        <end position="90"/>
    </location>
</feature>
<dbReference type="Proteomes" id="UP000708208">
    <property type="component" value="Unassembled WGS sequence"/>
</dbReference>
<dbReference type="Pfam" id="PF00888">
    <property type="entry name" value="Cullin"/>
    <property type="match status" value="1"/>
</dbReference>
<dbReference type="GO" id="GO:0031625">
    <property type="term" value="F:ubiquitin protein ligase binding"/>
    <property type="evidence" value="ECO:0007669"/>
    <property type="project" value="InterPro"/>
</dbReference>
<evidence type="ECO:0000256" key="1">
    <source>
        <dbReference type="SAM" id="MobiDB-lite"/>
    </source>
</evidence>
<comment type="caution">
    <text evidence="4">The sequence shown here is derived from an EMBL/GenBank/DDBJ whole genome shotgun (WGS) entry which is preliminary data.</text>
</comment>
<name>A0A8J2P7M5_9HEXA</name>
<feature type="compositionally biased region" description="Polar residues" evidence="1">
    <location>
        <begin position="44"/>
        <end position="61"/>
    </location>
</feature>
<feature type="domain" description="Cullin N-terminal" evidence="3">
    <location>
        <begin position="96"/>
        <end position="240"/>
    </location>
</feature>
<protein>
    <recommendedName>
        <fullName evidence="3">Cullin N-terminal domain-containing protein</fullName>
    </recommendedName>
</protein>
<proteinExistence type="predicted"/>
<dbReference type="AlphaFoldDB" id="A0A8J2P7M5"/>
<evidence type="ECO:0000256" key="2">
    <source>
        <dbReference type="SAM" id="SignalP"/>
    </source>
</evidence>
<feature type="non-terminal residue" evidence="4">
    <location>
        <position position="1"/>
    </location>
</feature>
<sequence>MLSSYIRSEFFLLLFIFQSNSICGSSAAIQITCTKHTHGVSIAMSSSDASETDTLSTSSLPGRSEPVLSPQKRQNETKAECSSKSKRPRKTNEFLKNLEETILHILSRTIDDAPNYSNYMGLYSDVYNNLVGRSLHLKRQFDPSTSNDCVPQGCSPDDIYKSLERALKAKLKEIIQEGRGVSDLLSFYAEKFALYKFHVTFIDGMFAYMNRSWVRTVNRSDVELIYSFSMIQWREQVFKEFGNQ</sequence>
<dbReference type="EMBL" id="CAJVCH010279160">
    <property type="protein sequence ID" value="CAG7734945.1"/>
    <property type="molecule type" value="Genomic_DNA"/>
</dbReference>
<evidence type="ECO:0000313" key="5">
    <source>
        <dbReference type="Proteomes" id="UP000708208"/>
    </source>
</evidence>
<keyword evidence="2" id="KW-0732">Signal</keyword>
<evidence type="ECO:0000313" key="4">
    <source>
        <dbReference type="EMBL" id="CAG7734945.1"/>
    </source>
</evidence>
<dbReference type="GO" id="GO:0006511">
    <property type="term" value="P:ubiquitin-dependent protein catabolic process"/>
    <property type="evidence" value="ECO:0007669"/>
    <property type="project" value="InterPro"/>
</dbReference>
<dbReference type="InterPro" id="IPR001373">
    <property type="entry name" value="Cullin_N"/>
</dbReference>